<dbReference type="InterPro" id="IPR020458">
    <property type="entry name" value="Znf_DskA_TraR_CS"/>
</dbReference>
<dbReference type="InterPro" id="IPR048489">
    <property type="entry name" value="DksA_N"/>
</dbReference>
<dbReference type="SUPFAM" id="SSF109635">
    <property type="entry name" value="DnaK suppressor protein DksA, alpha-hairpin domain"/>
    <property type="match status" value="1"/>
</dbReference>
<feature type="binding site" evidence="5">
    <location>
        <position position="107"/>
    </location>
    <ligand>
        <name>Zn(2+)</name>
        <dbReference type="ChEBI" id="CHEBI:29105"/>
    </ligand>
</feature>
<dbReference type="NCBIfam" id="TIGR02420">
    <property type="entry name" value="dksA"/>
    <property type="match status" value="1"/>
</dbReference>
<dbReference type="Proteomes" id="UP000091979">
    <property type="component" value="Unassembled WGS sequence"/>
</dbReference>
<dbReference type="PROSITE" id="PS01102">
    <property type="entry name" value="ZF_DKSA_1"/>
    <property type="match status" value="1"/>
</dbReference>
<keyword evidence="10" id="KW-1185">Reference proteome</keyword>
<dbReference type="InterPro" id="IPR037187">
    <property type="entry name" value="DnaK_N"/>
</dbReference>
<feature type="binding site" evidence="5">
    <location>
        <position position="104"/>
    </location>
    <ligand>
        <name>Zn(2+)</name>
        <dbReference type="ChEBI" id="CHEBI:29105"/>
    </ligand>
</feature>
<evidence type="ECO:0000259" key="7">
    <source>
        <dbReference type="Pfam" id="PF01258"/>
    </source>
</evidence>
<evidence type="ECO:0000313" key="9">
    <source>
        <dbReference type="EMBL" id="OBQ54050.1"/>
    </source>
</evidence>
<reference evidence="9 10" key="1">
    <citation type="submission" date="2015-01" db="EMBL/GenBank/DDBJ databases">
        <title>Desulfovibrio sp. JC271 draft genome sequence.</title>
        <authorList>
            <person name="Shivani Y."/>
            <person name="Subhash Y."/>
            <person name="Sasikala C."/>
            <person name="Ramana C.V."/>
        </authorList>
    </citation>
    <scope>NUCLEOTIDE SEQUENCE [LARGE SCALE GENOMIC DNA]</scope>
    <source>
        <strain evidence="9 10">JC271</strain>
    </source>
</reference>
<feature type="zinc finger region" description="dksA C4-type" evidence="6">
    <location>
        <begin position="83"/>
        <end position="107"/>
    </location>
</feature>
<feature type="domain" description="DnaK suppressor protein DksA N-terminal" evidence="8">
    <location>
        <begin position="6"/>
        <end position="75"/>
    </location>
</feature>
<comment type="subunit">
    <text evidence="5">Interacts directly with the RNA polymerase.</text>
</comment>
<dbReference type="PANTHER" id="PTHR33823">
    <property type="entry name" value="RNA POLYMERASE-BINDING TRANSCRIPTION FACTOR DKSA-RELATED"/>
    <property type="match status" value="1"/>
</dbReference>
<name>A0A1B7XFJ3_9BACT</name>
<proteinExistence type="inferred from homology"/>
<comment type="subcellular location">
    <subcellularLocation>
        <location evidence="5">Cytoplasm</location>
    </subcellularLocation>
</comment>
<comment type="similarity">
    <text evidence="5">Belongs to the DksA family.</text>
</comment>
<accession>A0A1B7XFJ3</accession>
<organism evidence="9 10">
    <name type="scientific">Halodesulfovibrio spirochaetisodalis</name>
    <dbReference type="NCBI Taxonomy" id="1560234"/>
    <lineage>
        <taxon>Bacteria</taxon>
        <taxon>Pseudomonadati</taxon>
        <taxon>Thermodesulfobacteriota</taxon>
        <taxon>Desulfovibrionia</taxon>
        <taxon>Desulfovibrionales</taxon>
        <taxon>Desulfovibrionaceae</taxon>
        <taxon>Halodesulfovibrio</taxon>
    </lineage>
</organism>
<dbReference type="InterPro" id="IPR012784">
    <property type="entry name" value="DksA_RNA_pol-bd"/>
</dbReference>
<evidence type="ECO:0000256" key="3">
    <source>
        <dbReference type="ARBA" id="ARBA00022771"/>
    </source>
</evidence>
<feature type="binding site" evidence="5">
    <location>
        <position position="83"/>
    </location>
    <ligand>
        <name>Zn(2+)</name>
        <dbReference type="ChEBI" id="CHEBI:29105"/>
    </ligand>
</feature>
<evidence type="ECO:0000256" key="5">
    <source>
        <dbReference type="HAMAP-Rule" id="MF_00926"/>
    </source>
</evidence>
<dbReference type="Pfam" id="PF01258">
    <property type="entry name" value="zf-dskA_traR"/>
    <property type="match status" value="1"/>
</dbReference>
<dbReference type="PANTHER" id="PTHR33823:SF2">
    <property type="entry name" value="RNA POLYMERASE-BINDING TRANSCRIPTION FACTOR DKSA"/>
    <property type="match status" value="1"/>
</dbReference>
<keyword evidence="4 5" id="KW-0862">Zinc</keyword>
<feature type="domain" description="Zinc finger DksA/TraR C4-type" evidence="7">
    <location>
        <begin position="78"/>
        <end position="112"/>
    </location>
</feature>
<dbReference type="Pfam" id="PF21157">
    <property type="entry name" value="DksA_N"/>
    <property type="match status" value="1"/>
</dbReference>
<feature type="binding site" evidence="5">
    <location>
        <position position="86"/>
    </location>
    <ligand>
        <name>Zn(2+)</name>
        <dbReference type="ChEBI" id="CHEBI:29105"/>
    </ligand>
</feature>
<keyword evidence="2 5" id="KW-0479">Metal-binding</keyword>
<evidence type="ECO:0000313" key="10">
    <source>
        <dbReference type="Proteomes" id="UP000091979"/>
    </source>
</evidence>
<evidence type="ECO:0000256" key="6">
    <source>
        <dbReference type="PROSITE-ProRule" id="PRU00510"/>
    </source>
</evidence>
<evidence type="ECO:0000256" key="2">
    <source>
        <dbReference type="ARBA" id="ARBA00022723"/>
    </source>
</evidence>
<dbReference type="EMBL" id="JXMS01000008">
    <property type="protein sequence ID" value="OBQ54050.1"/>
    <property type="molecule type" value="Genomic_DNA"/>
</dbReference>
<dbReference type="PATRIC" id="fig|1560234.3.peg.3203"/>
<dbReference type="STRING" id="1560234.SP90_06130"/>
<gene>
    <name evidence="5" type="primary">dksA</name>
    <name evidence="9" type="ORF">SP90_06130</name>
</gene>
<dbReference type="InterPro" id="IPR000962">
    <property type="entry name" value="Znf_DskA_TraR"/>
</dbReference>
<sequence>MEQKDLDHFRKLLNEMLEEAQQKGDATLDDLTDNSEMFADPADRATAESDRAFTLRIRDRERKLIKKIRSAIARLDEGSYGICDECGEDIGVARLEARPVTKLCINCKSKQEEDERQRAD</sequence>
<dbReference type="GO" id="GO:0008270">
    <property type="term" value="F:zinc ion binding"/>
    <property type="evidence" value="ECO:0007669"/>
    <property type="project" value="UniProtKB-UniRule"/>
</dbReference>
<dbReference type="PROSITE" id="PS51128">
    <property type="entry name" value="ZF_DKSA_2"/>
    <property type="match status" value="1"/>
</dbReference>
<dbReference type="SUPFAM" id="SSF57716">
    <property type="entry name" value="Glucocorticoid receptor-like (DNA-binding domain)"/>
    <property type="match status" value="1"/>
</dbReference>
<comment type="function">
    <text evidence="5">Transcription factor that acts by binding directly to the RNA polymerase (RNAP). Required for negative regulation of rRNA expression and positive regulation of several amino acid biosynthesis promoters.</text>
</comment>
<keyword evidence="3 5" id="KW-0863">Zinc-finger</keyword>
<dbReference type="RefSeq" id="WP_066853646.1">
    <property type="nucleotide sequence ID" value="NZ_JXMS01000008.1"/>
</dbReference>
<evidence type="ECO:0000259" key="8">
    <source>
        <dbReference type="Pfam" id="PF21157"/>
    </source>
</evidence>
<evidence type="ECO:0000256" key="4">
    <source>
        <dbReference type="ARBA" id="ARBA00022833"/>
    </source>
</evidence>
<dbReference type="AlphaFoldDB" id="A0A1B7XFJ3"/>
<evidence type="ECO:0000256" key="1">
    <source>
        <dbReference type="ARBA" id="ARBA00022490"/>
    </source>
</evidence>
<dbReference type="Gene3D" id="1.20.120.910">
    <property type="entry name" value="DksA, coiled-coil domain"/>
    <property type="match status" value="1"/>
</dbReference>
<comment type="caution">
    <text evidence="9">The sequence shown here is derived from an EMBL/GenBank/DDBJ whole genome shotgun (WGS) entry which is preliminary data.</text>
</comment>
<protein>
    <recommendedName>
        <fullName evidence="5">RNA polymerase-binding transcription factor DksA</fullName>
    </recommendedName>
</protein>
<dbReference type="HAMAP" id="MF_00926">
    <property type="entry name" value="DksA"/>
    <property type="match status" value="1"/>
</dbReference>
<dbReference type="OrthoDB" id="9803742at2"/>
<keyword evidence="1 5" id="KW-0963">Cytoplasm</keyword>
<dbReference type="GO" id="GO:0005737">
    <property type="term" value="C:cytoplasm"/>
    <property type="evidence" value="ECO:0007669"/>
    <property type="project" value="UniProtKB-SubCell"/>
</dbReference>
<dbReference type="GO" id="GO:0010468">
    <property type="term" value="P:regulation of gene expression"/>
    <property type="evidence" value="ECO:0007669"/>
    <property type="project" value="UniProtKB-UniRule"/>
</dbReference>